<sequence>MKTPFKAILLLIFLTFLAFSCSRKKDKFINRNFHAVTAEFNALYNGYNALEQGKQTLNDAYFDNYWEVLPIERMQIFEDIVLPGQSKNENFTRAEEKAAKAIQKHSMNIDGKEKNPQMDEAYLLLGKARYFDQRFVPALEALNYILYKYPASDKINQAKVWREKANIRLDNNELAIENLKRLLKQEDIEGQDLADATSILAQAYLNQKIIDTAITQLEIASNATKNNDERGRYRFIQGQLYNKLGYKDSANIAFDKVIELNRKTPRIYMISAYLEKVKNFDFENGNKLEVTELLTELEENRENRPFLDKIYHQIGTYHLQNGSDSLAVAYYNKSLRTDSRDKLLKAKNFETLGDMNFDASVYAEAGEYYDSTMSNLVINSKPYRIIKRKRDNLKDVIYYESVAKVNDSILRLVNLPEAEKLAYFESFVEDLKAKAEAEKEKQEAAERNSGLATVNTIGSQPNRVGPQSQSNTFYFYNPTTVAFGKNEFVKNWGDRTLEDNWRWSSKGISSGGNNNATIDIAASASEEERFDPQFYISKIPSTEKEIDSISKDRNYAYYQLGLIYKEKFKEYELAKGKFQNLLNSNPEERLVLPSKYNLFKIYELLGENDEASIAKDEIIAKYPESRYATILKNPELVTKRDENSPESLYEALYIQHENQEYSDVISKSEDYIKTFDGETMVPKFELLKATATGRLHGYEAYKKAINYLAITYANTPEGKQAQNIESNILPRLINKDFVKASDSINDNYKVIFKFEEPQSEAIASFKETLDTVLKNVRYYKLDTSIDVYNPNTKFILVHGLKNEQVAKTFDQLLTEEDQKKIKAPYFVASSTNYQIIQIHKNLDAYLNIDNN</sequence>
<feature type="coiled-coil region" evidence="1">
    <location>
        <begin position="162"/>
        <end position="189"/>
    </location>
</feature>
<reference evidence="3" key="1">
    <citation type="submission" date="2018-05" db="EMBL/GenBank/DDBJ databases">
        <title>Algibacter marinivivus sp. nov., isolated from sample around a algae.</title>
        <authorList>
            <person name="Lu D."/>
        </authorList>
    </citation>
    <scope>NUCLEOTIDE SEQUENCE [LARGE SCALE GENOMIC DNA]</scope>
    <source>
        <strain evidence="3">ZY111</strain>
    </source>
</reference>
<evidence type="ECO:0000313" key="2">
    <source>
        <dbReference type="EMBL" id="PWH83860.1"/>
    </source>
</evidence>
<dbReference type="OrthoDB" id="1522549at2"/>
<dbReference type="Pfam" id="PF13181">
    <property type="entry name" value="TPR_8"/>
    <property type="match status" value="2"/>
</dbReference>
<dbReference type="InterPro" id="IPR011990">
    <property type="entry name" value="TPR-like_helical_dom_sf"/>
</dbReference>
<name>A0A2U2X7Y9_9FLAO</name>
<dbReference type="EMBL" id="QFRI01000001">
    <property type="protein sequence ID" value="PWH83860.1"/>
    <property type="molecule type" value="Genomic_DNA"/>
</dbReference>
<keyword evidence="3" id="KW-1185">Reference proteome</keyword>
<keyword evidence="1" id="KW-0175">Coiled coil</keyword>
<proteinExistence type="predicted"/>
<evidence type="ECO:0008006" key="4">
    <source>
        <dbReference type="Google" id="ProtNLM"/>
    </source>
</evidence>
<accession>A0A2U2X7Y9</accession>
<protein>
    <recommendedName>
        <fullName evidence="4">Protein involved in gliding motility SprE</fullName>
    </recommendedName>
</protein>
<comment type="caution">
    <text evidence="2">The sequence shown here is derived from an EMBL/GenBank/DDBJ whole genome shotgun (WGS) entry which is preliminary data.</text>
</comment>
<gene>
    <name evidence="2" type="ORF">DIS18_04715</name>
</gene>
<dbReference type="PROSITE" id="PS51257">
    <property type="entry name" value="PROKAR_LIPOPROTEIN"/>
    <property type="match status" value="1"/>
</dbReference>
<evidence type="ECO:0000256" key="1">
    <source>
        <dbReference type="SAM" id="Coils"/>
    </source>
</evidence>
<dbReference type="Proteomes" id="UP000245375">
    <property type="component" value="Unassembled WGS sequence"/>
</dbReference>
<dbReference type="AlphaFoldDB" id="A0A2U2X7Y9"/>
<dbReference type="SUPFAM" id="SSF48452">
    <property type="entry name" value="TPR-like"/>
    <property type="match status" value="2"/>
</dbReference>
<reference evidence="2 3" key="2">
    <citation type="submission" date="2018-05" db="EMBL/GenBank/DDBJ databases">
        <title>Algibacter marinivivus sp. nov., isolated from sample around a algae.</title>
        <authorList>
            <person name="Zhong X."/>
        </authorList>
    </citation>
    <scope>NUCLEOTIDE SEQUENCE [LARGE SCALE GENOMIC DNA]</scope>
    <source>
        <strain evidence="2 3">ZY111</strain>
    </source>
</reference>
<dbReference type="SMART" id="SM00028">
    <property type="entry name" value="TPR"/>
    <property type="match status" value="4"/>
</dbReference>
<dbReference type="InterPro" id="IPR019734">
    <property type="entry name" value="TPR_rpt"/>
</dbReference>
<dbReference type="Pfam" id="PF13174">
    <property type="entry name" value="TPR_6"/>
    <property type="match status" value="1"/>
</dbReference>
<evidence type="ECO:0000313" key="3">
    <source>
        <dbReference type="Proteomes" id="UP000245375"/>
    </source>
</evidence>
<organism evidence="2 3">
    <name type="scientific">Algibacter marinivivus</name>
    <dbReference type="NCBI Taxonomy" id="2100723"/>
    <lineage>
        <taxon>Bacteria</taxon>
        <taxon>Pseudomonadati</taxon>
        <taxon>Bacteroidota</taxon>
        <taxon>Flavobacteriia</taxon>
        <taxon>Flavobacteriales</taxon>
        <taxon>Flavobacteriaceae</taxon>
        <taxon>Algibacter</taxon>
    </lineage>
</organism>
<dbReference type="Gene3D" id="1.25.40.10">
    <property type="entry name" value="Tetratricopeptide repeat domain"/>
    <property type="match status" value="3"/>
</dbReference>
<dbReference type="RefSeq" id="WP_109351864.1">
    <property type="nucleotide sequence ID" value="NZ_QFRI01000001.1"/>
</dbReference>